<reference evidence="2 3" key="1">
    <citation type="submission" date="2020-08" db="EMBL/GenBank/DDBJ databases">
        <title>Genomic Encyclopedia of Type Strains, Phase IV (KMG-IV): sequencing the most valuable type-strain genomes for metagenomic binning, comparative biology and taxonomic classification.</title>
        <authorList>
            <person name="Goeker M."/>
        </authorList>
    </citation>
    <scope>NUCLEOTIDE SEQUENCE [LARGE SCALE GENOMIC DNA]</scope>
    <source>
        <strain evidence="2 3">DSM 18233</strain>
    </source>
</reference>
<accession>A0A840RIM4</accession>
<organism evidence="2 3">
    <name type="scientific">Silvimonas terrae</name>
    <dbReference type="NCBI Taxonomy" id="300266"/>
    <lineage>
        <taxon>Bacteria</taxon>
        <taxon>Pseudomonadati</taxon>
        <taxon>Pseudomonadota</taxon>
        <taxon>Betaproteobacteria</taxon>
        <taxon>Neisseriales</taxon>
        <taxon>Chitinibacteraceae</taxon>
        <taxon>Silvimonas</taxon>
    </lineage>
</organism>
<gene>
    <name evidence="2" type="ORF">HNQ50_002829</name>
</gene>
<evidence type="ECO:0000313" key="3">
    <source>
        <dbReference type="Proteomes" id="UP000543030"/>
    </source>
</evidence>
<dbReference type="PANTHER" id="PTHR39966">
    <property type="entry name" value="BLL2471 PROTEIN-RELATED"/>
    <property type="match status" value="1"/>
</dbReference>
<dbReference type="Proteomes" id="UP000543030">
    <property type="component" value="Unassembled WGS sequence"/>
</dbReference>
<name>A0A840RIM4_9NEIS</name>
<dbReference type="GO" id="GO:0005886">
    <property type="term" value="C:plasma membrane"/>
    <property type="evidence" value="ECO:0007669"/>
    <property type="project" value="TreeGrafter"/>
</dbReference>
<dbReference type="Pfam" id="PF01814">
    <property type="entry name" value="Hemerythrin"/>
    <property type="match status" value="1"/>
</dbReference>
<comment type="caution">
    <text evidence="2">The sequence shown here is derived from an EMBL/GenBank/DDBJ whole genome shotgun (WGS) entry which is preliminary data.</text>
</comment>
<dbReference type="RefSeq" id="WP_184101714.1">
    <property type="nucleotide sequence ID" value="NZ_JACHHN010000005.1"/>
</dbReference>
<evidence type="ECO:0000313" key="2">
    <source>
        <dbReference type="EMBL" id="MBB5192092.1"/>
    </source>
</evidence>
<evidence type="ECO:0000259" key="1">
    <source>
        <dbReference type="Pfam" id="PF01814"/>
    </source>
</evidence>
<proteinExistence type="predicted"/>
<protein>
    <submittedName>
        <fullName evidence="2">Hemerythrin-like domain-containing protein</fullName>
    </submittedName>
</protein>
<feature type="domain" description="Hemerythrin-like" evidence="1">
    <location>
        <begin position="15"/>
        <end position="149"/>
    </location>
</feature>
<dbReference type="PANTHER" id="PTHR39966:SF1">
    <property type="entry name" value="HEMERYTHRIN-LIKE DOMAIN-CONTAINING PROTEIN"/>
    <property type="match status" value="1"/>
</dbReference>
<keyword evidence="3" id="KW-1185">Reference proteome</keyword>
<dbReference type="EMBL" id="JACHHN010000005">
    <property type="protein sequence ID" value="MBB5192092.1"/>
    <property type="molecule type" value="Genomic_DNA"/>
</dbReference>
<dbReference type="AlphaFoldDB" id="A0A840RIM4"/>
<dbReference type="Gene3D" id="1.20.120.520">
    <property type="entry name" value="nmb1532 protein domain like"/>
    <property type="match status" value="1"/>
</dbReference>
<dbReference type="InterPro" id="IPR012312">
    <property type="entry name" value="Hemerythrin-like"/>
</dbReference>
<sequence>MLNRFSDRHASFDDPVSMLLACHERVRHYLALLQKLASHHASHGSDAAAQDAARAVLRYFDIAAPLHHQDEDDNLFPLLHQRGDLSLKTGIDALAGEHPLLHAQWAAMRLPLQTIAAGGVAELNAAEVEGFVALYLHHAAREENAVYPHAATLLSAAELEDMGRQMAARRGVSAGTP</sequence>